<keyword evidence="5" id="KW-1185">Reference proteome</keyword>
<feature type="transmembrane region" description="Helical" evidence="2">
    <location>
        <begin position="1172"/>
        <end position="1194"/>
    </location>
</feature>
<keyword evidence="2" id="KW-0472">Membrane</keyword>
<dbReference type="PANTHER" id="PTHR24177:SF472">
    <property type="entry name" value="PGG DOMAIN-CONTAINING PROTEIN"/>
    <property type="match status" value="1"/>
</dbReference>
<reference evidence="4" key="1">
    <citation type="submission" date="2023-03" db="EMBL/GenBank/DDBJ databases">
        <title>Chromosome-scale reference genome and RAD-based genetic map of yellow starthistle (Centaurea solstitialis) reveal putative structural variation and QTLs associated with invader traits.</title>
        <authorList>
            <person name="Reatini B."/>
            <person name="Cang F.A."/>
            <person name="Jiang Q."/>
            <person name="Mckibben M.T.W."/>
            <person name="Barker M.S."/>
            <person name="Rieseberg L.H."/>
            <person name="Dlugosch K.M."/>
        </authorList>
    </citation>
    <scope>NUCLEOTIDE SEQUENCE</scope>
    <source>
        <strain evidence="4">CAN-66</strain>
        <tissue evidence="4">Leaf</tissue>
    </source>
</reference>
<dbReference type="Gene3D" id="1.25.40.20">
    <property type="entry name" value="Ankyrin repeat-containing domain"/>
    <property type="match status" value="4"/>
</dbReference>
<feature type="transmembrane region" description="Helical" evidence="2">
    <location>
        <begin position="471"/>
        <end position="491"/>
    </location>
</feature>
<proteinExistence type="predicted"/>
<keyword evidence="2" id="KW-1133">Transmembrane helix</keyword>
<dbReference type="EMBL" id="JARYMX010000003">
    <property type="protein sequence ID" value="KAJ9559325.1"/>
    <property type="molecule type" value="Genomic_DNA"/>
</dbReference>
<organism evidence="4 5">
    <name type="scientific">Centaurea solstitialis</name>
    <name type="common">yellow star-thistle</name>
    <dbReference type="NCBI Taxonomy" id="347529"/>
    <lineage>
        <taxon>Eukaryota</taxon>
        <taxon>Viridiplantae</taxon>
        <taxon>Streptophyta</taxon>
        <taxon>Embryophyta</taxon>
        <taxon>Tracheophyta</taxon>
        <taxon>Spermatophyta</taxon>
        <taxon>Magnoliopsida</taxon>
        <taxon>eudicotyledons</taxon>
        <taxon>Gunneridae</taxon>
        <taxon>Pentapetalae</taxon>
        <taxon>asterids</taxon>
        <taxon>campanulids</taxon>
        <taxon>Asterales</taxon>
        <taxon>Asteraceae</taxon>
        <taxon>Carduoideae</taxon>
        <taxon>Cardueae</taxon>
        <taxon>Centaureinae</taxon>
        <taxon>Centaurea</taxon>
    </lineage>
</organism>
<feature type="domain" description="PGG" evidence="3">
    <location>
        <begin position="1123"/>
        <end position="1235"/>
    </location>
</feature>
<evidence type="ECO:0000256" key="2">
    <source>
        <dbReference type="SAM" id="Phobius"/>
    </source>
</evidence>
<comment type="caution">
    <text evidence="4">The sequence shown here is derived from an EMBL/GenBank/DDBJ whole genome shotgun (WGS) entry which is preliminary data.</text>
</comment>
<feature type="transmembrane region" description="Helical" evidence="2">
    <location>
        <begin position="554"/>
        <end position="575"/>
    </location>
</feature>
<dbReference type="SUPFAM" id="SSF48403">
    <property type="entry name" value="Ankyrin repeat"/>
    <property type="match status" value="2"/>
</dbReference>
<evidence type="ECO:0000313" key="4">
    <source>
        <dbReference type="EMBL" id="KAJ9559325.1"/>
    </source>
</evidence>
<name>A0AA38WNU6_9ASTR</name>
<dbReference type="InterPro" id="IPR002110">
    <property type="entry name" value="Ankyrin_rpt"/>
</dbReference>
<protein>
    <recommendedName>
        <fullName evidence="3">PGG domain-containing protein</fullName>
    </recommendedName>
</protein>
<dbReference type="GO" id="GO:0016020">
    <property type="term" value="C:membrane"/>
    <property type="evidence" value="ECO:0007669"/>
    <property type="project" value="TreeGrafter"/>
</dbReference>
<keyword evidence="2" id="KW-0812">Transmembrane</keyword>
<feature type="transmembrane region" description="Helical" evidence="2">
    <location>
        <begin position="511"/>
        <end position="533"/>
    </location>
</feature>
<dbReference type="Pfam" id="PF12796">
    <property type="entry name" value="Ank_2"/>
    <property type="match status" value="1"/>
</dbReference>
<feature type="transmembrane region" description="Helical" evidence="2">
    <location>
        <begin position="1132"/>
        <end position="1152"/>
    </location>
</feature>
<gene>
    <name evidence="4" type="ORF">OSB04_013939</name>
</gene>
<evidence type="ECO:0000259" key="3">
    <source>
        <dbReference type="Pfam" id="PF13962"/>
    </source>
</evidence>
<feature type="transmembrane region" description="Helical" evidence="2">
    <location>
        <begin position="581"/>
        <end position="599"/>
    </location>
</feature>
<dbReference type="InterPro" id="IPR026961">
    <property type="entry name" value="PGG_dom"/>
</dbReference>
<accession>A0AA38WNU6</accession>
<dbReference type="Pfam" id="PF13962">
    <property type="entry name" value="PGG"/>
    <property type="match status" value="2"/>
</dbReference>
<dbReference type="SMART" id="SM00248">
    <property type="entry name" value="ANK"/>
    <property type="match status" value="9"/>
</dbReference>
<evidence type="ECO:0000313" key="5">
    <source>
        <dbReference type="Proteomes" id="UP001172457"/>
    </source>
</evidence>
<evidence type="ECO:0000256" key="1">
    <source>
        <dbReference type="SAM" id="MobiDB-lite"/>
    </source>
</evidence>
<sequence>MSDTSNQPLQKIYAPRDVCLMSNMSDPHVFRTSFLPRLVMSHTSNQPLPESTHPAPPEQSIPAYNHPCGDLFDRGRRRDYINICVPLFQASIIGDWEAAEKILTVNREFRDGLLGYGITEDKETTLHIGVCSQSIKFVEKVVDKMTNQQLTLHDKYGQTALHNVAAVGNVDMARVMVERCPQLLTIRADNNWLPIDSAALHGKCDMVAYLYGKQKRMDGDDWTDADIHHLFMLCIQADLFDCALKILEDNNQIRFPQMEYAWAVLNIMAPKTYAFKDMKSWKSSITWVRPTRESSVATELLRNIWKNVLERESDEINVILNETPFVAAEMGNTNFLVELLRGYPGLLWQKNDNIQTIFQVAVSHRHESIYNLMYEVGSLHNIMTLMIDNDGNNMLHLVGMKANTPHKDVLGAVFQMQRELLWFKEVNSKVPTYCREQKNNAGRTPLQLFIESHQDMVSDGERWMKETANQCMVVAALVTTVVFSVAFTFPGGYDQDNGLPVFLKDGPFRTFVILDAISLILSSASILMFLSILTSRYAQDDFLVALPKKLMIGLTTLFLSIITMMVAFSVSFFVLYRNKLISIPIIISVGAVVPIYLYMKLQFPLLVDAYRSTYGSSLLAGGSSQIPNHGRLKSVANMVAQAYLCQRSLPIGAEVDWDELVGLKNVAGRRMPAREGRRQEVDGSVLVFDSAGEQKATPQFIGRPSGRAWARLWAEGRRRSRDYINIRIPLFHASVIGDWEAVEEILANNREFKDELLGYAITEENSTALHIAVFSQKSIKLVENLVNRMTDQQLALQDKYGRTALFGAAFVGNVDMARVMVDRCPQLLKIRGEANLLPIHIAGVYGKRNMVAYIYGKYKSMACNDWTSIDVHAAFLSCIEGDLFDCALKILEDQNNRKGFPEQACAQEVLHTLARKTYAFKDMKSWKNSIVTWVRPTRESNEAAQLLRKILKNILERSSDEINDIFKGSMIVNEDDNETYPFQIPFVAAEMGNTKFLVEILRGYPDFLWRENDSQQNIFHIAVSHRHEGIYNLLYEMGPLANLTTHTIDKDDNNMLHLVGVKAKTPHEDVSGAVFQMQRELLWFKEVSSKVPPYYKERKNHEGRTPLQLFIENHQDMVSEGERWMKETANQCMVVAALVTTVVFSVAFTFPGGYDQNNGLPVFLKDGPFRTFVILDAISLILSSASIIMFLSILTSRYAQEDFMVALPEKLMIGLTTLFLSIITMMVAFSVSFFVLYHNKLISIPIIISVGAIVPIYLYMKLQFPLLWDAYRSTHASKYLFRPKKRVLFYHNPRF</sequence>
<feature type="domain" description="PGG" evidence="3">
    <location>
        <begin position="462"/>
        <end position="574"/>
    </location>
</feature>
<dbReference type="InterPro" id="IPR036770">
    <property type="entry name" value="Ankyrin_rpt-contain_sf"/>
</dbReference>
<dbReference type="PANTHER" id="PTHR24177">
    <property type="entry name" value="CASKIN"/>
    <property type="match status" value="1"/>
</dbReference>
<feature type="transmembrane region" description="Helical" evidence="2">
    <location>
        <begin position="1242"/>
        <end position="1260"/>
    </location>
</feature>
<dbReference type="Proteomes" id="UP001172457">
    <property type="component" value="Chromosome 3"/>
</dbReference>
<feature type="transmembrane region" description="Helical" evidence="2">
    <location>
        <begin position="1215"/>
        <end position="1236"/>
    </location>
</feature>
<feature type="region of interest" description="Disordered" evidence="1">
    <location>
        <begin position="43"/>
        <end position="66"/>
    </location>
</feature>